<dbReference type="Gene3D" id="3.40.30.10">
    <property type="entry name" value="Glutaredoxin"/>
    <property type="match status" value="1"/>
</dbReference>
<dbReference type="Pfam" id="PF00578">
    <property type="entry name" value="AhpC-TSA"/>
    <property type="match status" value="1"/>
</dbReference>
<dbReference type="CDD" id="cd02966">
    <property type="entry name" value="TlpA_like_family"/>
    <property type="match status" value="1"/>
</dbReference>
<keyword evidence="3" id="KW-1015">Disulfide bond</keyword>
<proteinExistence type="predicted"/>
<evidence type="ECO:0000256" key="2">
    <source>
        <dbReference type="ARBA" id="ARBA00022748"/>
    </source>
</evidence>
<dbReference type="InterPro" id="IPR017937">
    <property type="entry name" value="Thioredoxin_CS"/>
</dbReference>
<dbReference type="EMBL" id="CP031417">
    <property type="protein sequence ID" value="AXK80039.1"/>
    <property type="molecule type" value="Genomic_DNA"/>
</dbReference>
<keyword evidence="7" id="KW-1185">Reference proteome</keyword>
<sequence length="200" mass="21849">MDDRPPHLSRRSTLASLLGSAVLPFLSRPGLAQSDDRPPVFETARHQFIIVRPSKILPPVSLTDINGKPATLAPTPGKILLVNIWATWCEACRVDLPLLERLQNVAGGRVNVAAVSIDKTDRQQVKRYLQKAAIRALPIYLDPEGRLANKSTDNPGRLPIYGMPLTYLVTPSGRIAGYMAGVADWLAKDGQELLAYYASA</sequence>
<organism evidence="6 7">
    <name type="scientific">Pseudolabrys taiwanensis</name>
    <dbReference type="NCBI Taxonomy" id="331696"/>
    <lineage>
        <taxon>Bacteria</taxon>
        <taxon>Pseudomonadati</taxon>
        <taxon>Pseudomonadota</taxon>
        <taxon>Alphaproteobacteria</taxon>
        <taxon>Hyphomicrobiales</taxon>
        <taxon>Xanthobacteraceae</taxon>
        <taxon>Pseudolabrys</taxon>
    </lineage>
</organism>
<dbReference type="PROSITE" id="PS51352">
    <property type="entry name" value="THIOREDOXIN_2"/>
    <property type="match status" value="1"/>
</dbReference>
<gene>
    <name evidence="6" type="ORF">DW352_05620</name>
</gene>
<evidence type="ECO:0000256" key="4">
    <source>
        <dbReference type="ARBA" id="ARBA00023284"/>
    </source>
</evidence>
<dbReference type="PANTHER" id="PTHR42852:SF6">
    <property type="entry name" value="THIOL:DISULFIDE INTERCHANGE PROTEIN DSBE"/>
    <property type="match status" value="1"/>
</dbReference>
<keyword evidence="4" id="KW-0676">Redox-active center</keyword>
<dbReference type="SUPFAM" id="SSF52833">
    <property type="entry name" value="Thioredoxin-like"/>
    <property type="match status" value="1"/>
</dbReference>
<evidence type="ECO:0000259" key="5">
    <source>
        <dbReference type="PROSITE" id="PS51352"/>
    </source>
</evidence>
<protein>
    <submittedName>
        <fullName evidence="6">TlpA family protein disulfide reductase</fullName>
    </submittedName>
</protein>
<dbReference type="InterPro" id="IPR000866">
    <property type="entry name" value="AhpC/TSA"/>
</dbReference>
<comment type="subcellular location">
    <subcellularLocation>
        <location evidence="1">Cell envelope</location>
    </subcellularLocation>
</comment>
<dbReference type="PANTHER" id="PTHR42852">
    <property type="entry name" value="THIOL:DISULFIDE INTERCHANGE PROTEIN DSBE"/>
    <property type="match status" value="1"/>
</dbReference>
<dbReference type="GO" id="GO:0016209">
    <property type="term" value="F:antioxidant activity"/>
    <property type="evidence" value="ECO:0007669"/>
    <property type="project" value="InterPro"/>
</dbReference>
<reference evidence="6 7" key="1">
    <citation type="submission" date="2018-07" db="EMBL/GenBank/DDBJ databases">
        <authorList>
            <person name="Quirk P.G."/>
            <person name="Krulwich T.A."/>
        </authorList>
    </citation>
    <scope>NUCLEOTIDE SEQUENCE [LARGE SCALE GENOMIC DNA]</scope>
    <source>
        <strain evidence="6 7">CC-BB4</strain>
    </source>
</reference>
<dbReference type="OrthoDB" id="9799347at2"/>
<evidence type="ECO:0000256" key="3">
    <source>
        <dbReference type="ARBA" id="ARBA00023157"/>
    </source>
</evidence>
<keyword evidence="2" id="KW-0201">Cytochrome c-type biogenesis</keyword>
<dbReference type="GO" id="GO:0017004">
    <property type="term" value="P:cytochrome complex assembly"/>
    <property type="evidence" value="ECO:0007669"/>
    <property type="project" value="UniProtKB-KW"/>
</dbReference>
<dbReference type="AlphaFoldDB" id="A0A345ZSZ2"/>
<dbReference type="InterPro" id="IPR036249">
    <property type="entry name" value="Thioredoxin-like_sf"/>
</dbReference>
<dbReference type="InterPro" id="IPR013766">
    <property type="entry name" value="Thioredoxin_domain"/>
</dbReference>
<evidence type="ECO:0000256" key="1">
    <source>
        <dbReference type="ARBA" id="ARBA00004196"/>
    </source>
</evidence>
<dbReference type="GO" id="GO:0030313">
    <property type="term" value="C:cell envelope"/>
    <property type="evidence" value="ECO:0007669"/>
    <property type="project" value="UniProtKB-SubCell"/>
</dbReference>
<dbReference type="InterPro" id="IPR050553">
    <property type="entry name" value="Thioredoxin_ResA/DsbE_sf"/>
</dbReference>
<dbReference type="Proteomes" id="UP000254889">
    <property type="component" value="Chromosome"/>
</dbReference>
<dbReference type="KEGG" id="ptaw:DW352_05620"/>
<feature type="domain" description="Thioredoxin" evidence="5">
    <location>
        <begin position="51"/>
        <end position="173"/>
    </location>
</feature>
<evidence type="ECO:0000313" key="7">
    <source>
        <dbReference type="Proteomes" id="UP000254889"/>
    </source>
</evidence>
<dbReference type="PROSITE" id="PS00194">
    <property type="entry name" value="THIOREDOXIN_1"/>
    <property type="match status" value="1"/>
</dbReference>
<evidence type="ECO:0000313" key="6">
    <source>
        <dbReference type="EMBL" id="AXK80039.1"/>
    </source>
</evidence>
<name>A0A345ZSZ2_9HYPH</name>
<accession>A0A345ZSZ2</accession>
<dbReference type="GO" id="GO:0015036">
    <property type="term" value="F:disulfide oxidoreductase activity"/>
    <property type="evidence" value="ECO:0007669"/>
    <property type="project" value="UniProtKB-ARBA"/>
</dbReference>